<evidence type="ECO:0000256" key="1">
    <source>
        <dbReference type="ARBA" id="ARBA00004651"/>
    </source>
</evidence>
<keyword evidence="9" id="KW-1185">Reference proteome</keyword>
<accession>A0A5C6CBJ0</accession>
<keyword evidence="4 7" id="KW-0812">Transmembrane</keyword>
<gene>
    <name evidence="8" type="ORF">Pla52o_36370</name>
</gene>
<dbReference type="PANTHER" id="PTHR33508:SF1">
    <property type="entry name" value="UPF0056 MEMBRANE PROTEIN YHCE"/>
    <property type="match status" value="1"/>
</dbReference>
<dbReference type="Pfam" id="PF01914">
    <property type="entry name" value="MarC"/>
    <property type="match status" value="1"/>
</dbReference>
<sequence length="253" mass="26946">METDLIKFVAAIFVITNPLGAIPLFLSLSKEYSTRERRRAALLASITVAIVLSSNIVLGELILKFFGISIPAFQVGGGILILLLAISMLQARQSSIKHTHEEAKEAADKDSIGVVPLGIPLLAGPGAISTAIIFAHRNDGWLDHLSMIGVCVVLAFCIWSALRLAERIGRLLGRTGINIGTRLMGLILAAVAVQFIFDGAQSLWNNPAMTSPASEPTGPSLAEVVNTFVTNDPLSGTHENLRALPLQLAHKGI</sequence>
<comment type="caution">
    <text evidence="8">The sequence shown here is derived from an EMBL/GenBank/DDBJ whole genome shotgun (WGS) entry which is preliminary data.</text>
</comment>
<evidence type="ECO:0000256" key="3">
    <source>
        <dbReference type="ARBA" id="ARBA00022475"/>
    </source>
</evidence>
<feature type="transmembrane region" description="Helical" evidence="7">
    <location>
        <begin position="141"/>
        <end position="162"/>
    </location>
</feature>
<comment type="subcellular location">
    <subcellularLocation>
        <location evidence="1 7">Cell membrane</location>
        <topology evidence="1 7">Multi-pass membrane protein</topology>
    </subcellularLocation>
</comment>
<dbReference type="RefSeq" id="WP_146595794.1">
    <property type="nucleotide sequence ID" value="NZ_SJPT01000006.1"/>
</dbReference>
<keyword evidence="5 7" id="KW-1133">Transmembrane helix</keyword>
<reference evidence="8 9" key="1">
    <citation type="submission" date="2019-02" db="EMBL/GenBank/DDBJ databases">
        <title>Deep-cultivation of Planctomycetes and their phenomic and genomic characterization uncovers novel biology.</title>
        <authorList>
            <person name="Wiegand S."/>
            <person name="Jogler M."/>
            <person name="Boedeker C."/>
            <person name="Pinto D."/>
            <person name="Vollmers J."/>
            <person name="Rivas-Marin E."/>
            <person name="Kohn T."/>
            <person name="Peeters S.H."/>
            <person name="Heuer A."/>
            <person name="Rast P."/>
            <person name="Oberbeckmann S."/>
            <person name="Bunk B."/>
            <person name="Jeske O."/>
            <person name="Meyerdierks A."/>
            <person name="Storesund J.E."/>
            <person name="Kallscheuer N."/>
            <person name="Luecker S."/>
            <person name="Lage O.M."/>
            <person name="Pohl T."/>
            <person name="Merkel B.J."/>
            <person name="Hornburger P."/>
            <person name="Mueller R.-W."/>
            <person name="Bruemmer F."/>
            <person name="Labrenz M."/>
            <person name="Spormann A.M."/>
            <person name="Op Den Camp H."/>
            <person name="Overmann J."/>
            <person name="Amann R."/>
            <person name="Jetten M.S.M."/>
            <person name="Mascher T."/>
            <person name="Medema M.H."/>
            <person name="Devos D.P."/>
            <person name="Kaster A.-K."/>
            <person name="Ovreas L."/>
            <person name="Rohde M."/>
            <person name="Galperin M.Y."/>
            <person name="Jogler C."/>
        </authorList>
    </citation>
    <scope>NUCLEOTIDE SEQUENCE [LARGE SCALE GENOMIC DNA]</scope>
    <source>
        <strain evidence="8 9">Pla52o</strain>
    </source>
</reference>
<dbReference type="NCBIfam" id="TIGR00427">
    <property type="entry name" value="NAAT family transporter"/>
    <property type="match status" value="1"/>
</dbReference>
<dbReference type="GO" id="GO:0005886">
    <property type="term" value="C:plasma membrane"/>
    <property type="evidence" value="ECO:0007669"/>
    <property type="project" value="UniProtKB-SubCell"/>
</dbReference>
<feature type="transmembrane region" description="Helical" evidence="7">
    <location>
        <begin position="112"/>
        <end position="135"/>
    </location>
</feature>
<feature type="transmembrane region" description="Helical" evidence="7">
    <location>
        <begin position="6"/>
        <end position="28"/>
    </location>
</feature>
<evidence type="ECO:0000313" key="9">
    <source>
        <dbReference type="Proteomes" id="UP000316304"/>
    </source>
</evidence>
<comment type="similarity">
    <text evidence="2 7">Belongs to the UPF0056 (MarC) family.</text>
</comment>
<proteinExistence type="inferred from homology"/>
<name>A0A5C6CBJ0_9BACT</name>
<keyword evidence="6 7" id="KW-0472">Membrane</keyword>
<evidence type="ECO:0000256" key="7">
    <source>
        <dbReference type="RuleBase" id="RU362048"/>
    </source>
</evidence>
<dbReference type="OrthoDB" id="21094at2"/>
<evidence type="ECO:0000313" key="8">
    <source>
        <dbReference type="EMBL" id="TWU21452.1"/>
    </source>
</evidence>
<dbReference type="PANTHER" id="PTHR33508">
    <property type="entry name" value="UPF0056 MEMBRANE PROTEIN YHCE"/>
    <property type="match status" value="1"/>
</dbReference>
<evidence type="ECO:0000256" key="4">
    <source>
        <dbReference type="ARBA" id="ARBA00022692"/>
    </source>
</evidence>
<evidence type="ECO:0000256" key="2">
    <source>
        <dbReference type="ARBA" id="ARBA00009784"/>
    </source>
</evidence>
<protein>
    <recommendedName>
        <fullName evidence="7">UPF0056 membrane protein</fullName>
    </recommendedName>
</protein>
<feature type="transmembrane region" description="Helical" evidence="7">
    <location>
        <begin position="40"/>
        <end position="59"/>
    </location>
</feature>
<evidence type="ECO:0000256" key="6">
    <source>
        <dbReference type="ARBA" id="ARBA00023136"/>
    </source>
</evidence>
<feature type="transmembrane region" description="Helical" evidence="7">
    <location>
        <begin position="183"/>
        <end position="204"/>
    </location>
</feature>
<keyword evidence="3" id="KW-1003">Cell membrane</keyword>
<dbReference type="InterPro" id="IPR002771">
    <property type="entry name" value="Multi_antbiot-R_MarC"/>
</dbReference>
<evidence type="ECO:0000256" key="5">
    <source>
        <dbReference type="ARBA" id="ARBA00022989"/>
    </source>
</evidence>
<dbReference type="AlphaFoldDB" id="A0A5C6CBJ0"/>
<organism evidence="8 9">
    <name type="scientific">Novipirellula galeiformis</name>
    <dbReference type="NCBI Taxonomy" id="2528004"/>
    <lineage>
        <taxon>Bacteria</taxon>
        <taxon>Pseudomonadati</taxon>
        <taxon>Planctomycetota</taxon>
        <taxon>Planctomycetia</taxon>
        <taxon>Pirellulales</taxon>
        <taxon>Pirellulaceae</taxon>
        <taxon>Novipirellula</taxon>
    </lineage>
</organism>
<feature type="transmembrane region" description="Helical" evidence="7">
    <location>
        <begin position="65"/>
        <end position="91"/>
    </location>
</feature>
<dbReference type="EMBL" id="SJPT01000006">
    <property type="protein sequence ID" value="TWU21452.1"/>
    <property type="molecule type" value="Genomic_DNA"/>
</dbReference>
<dbReference type="Proteomes" id="UP000316304">
    <property type="component" value="Unassembled WGS sequence"/>
</dbReference>